<evidence type="ECO:0000313" key="2">
    <source>
        <dbReference type="Proteomes" id="UP000499080"/>
    </source>
</evidence>
<comment type="caution">
    <text evidence="1">The sequence shown here is derived from an EMBL/GenBank/DDBJ whole genome shotgun (WGS) entry which is preliminary data.</text>
</comment>
<dbReference type="Proteomes" id="UP000499080">
    <property type="component" value="Unassembled WGS sequence"/>
</dbReference>
<protein>
    <submittedName>
        <fullName evidence="1">Uncharacterized protein</fullName>
    </submittedName>
</protein>
<accession>A0A4Y2SE39</accession>
<organism evidence="1 2">
    <name type="scientific">Araneus ventricosus</name>
    <name type="common">Orbweaver spider</name>
    <name type="synonym">Epeira ventricosa</name>
    <dbReference type="NCBI Taxonomy" id="182803"/>
    <lineage>
        <taxon>Eukaryota</taxon>
        <taxon>Metazoa</taxon>
        <taxon>Ecdysozoa</taxon>
        <taxon>Arthropoda</taxon>
        <taxon>Chelicerata</taxon>
        <taxon>Arachnida</taxon>
        <taxon>Araneae</taxon>
        <taxon>Araneomorphae</taxon>
        <taxon>Entelegynae</taxon>
        <taxon>Araneoidea</taxon>
        <taxon>Araneidae</taxon>
        <taxon>Araneus</taxon>
    </lineage>
</organism>
<dbReference type="AlphaFoldDB" id="A0A4Y2SE39"/>
<keyword evidence="2" id="KW-1185">Reference proteome</keyword>
<evidence type="ECO:0000313" key="1">
    <source>
        <dbReference type="EMBL" id="GBN85589.1"/>
    </source>
</evidence>
<dbReference type="EMBL" id="BGPR01020849">
    <property type="protein sequence ID" value="GBN85589.1"/>
    <property type="molecule type" value="Genomic_DNA"/>
</dbReference>
<sequence>MERKEGRFDRELNVLFLIRKQTVLNKPAGVVYPKLSRILLEKDAVSPPPASIKKFEPFVTQDPMTIAKYLGKESSSKRCVPISMRADFYSCWLQDKVT</sequence>
<gene>
    <name evidence="1" type="ORF">AVEN_106503_1</name>
</gene>
<name>A0A4Y2SE39_ARAVE</name>
<proteinExistence type="predicted"/>
<reference evidence="1 2" key="1">
    <citation type="journal article" date="2019" name="Sci. Rep.">
        <title>Orb-weaving spider Araneus ventricosus genome elucidates the spidroin gene catalogue.</title>
        <authorList>
            <person name="Kono N."/>
            <person name="Nakamura H."/>
            <person name="Ohtoshi R."/>
            <person name="Moran D.A.P."/>
            <person name="Shinohara A."/>
            <person name="Yoshida Y."/>
            <person name="Fujiwara M."/>
            <person name="Mori M."/>
            <person name="Tomita M."/>
            <person name="Arakawa K."/>
        </authorList>
    </citation>
    <scope>NUCLEOTIDE SEQUENCE [LARGE SCALE GENOMIC DNA]</scope>
</reference>